<dbReference type="RefSeq" id="WP_352064338.1">
    <property type="nucleotide sequence ID" value="NZ_JBEPAW010000067.1"/>
</dbReference>
<feature type="region of interest" description="Disordered" evidence="1">
    <location>
        <begin position="1"/>
        <end position="34"/>
    </location>
</feature>
<dbReference type="EMBL" id="JBEPAZ010000022">
    <property type="protein sequence ID" value="MER6430779.1"/>
    <property type="molecule type" value="Genomic_DNA"/>
</dbReference>
<gene>
    <name evidence="2" type="ORF">ABT272_24015</name>
</gene>
<organism evidence="2 3">
    <name type="scientific">Streptomyces sp. 900105245</name>
    <dbReference type="NCBI Taxonomy" id="3154379"/>
    <lineage>
        <taxon>Bacteria</taxon>
        <taxon>Bacillati</taxon>
        <taxon>Actinomycetota</taxon>
        <taxon>Actinomycetes</taxon>
        <taxon>Kitasatosporales</taxon>
        <taxon>Streptomycetaceae</taxon>
        <taxon>Streptomyces</taxon>
    </lineage>
</organism>
<keyword evidence="3" id="KW-1185">Reference proteome</keyword>
<reference evidence="2 3" key="1">
    <citation type="submission" date="2024-06" db="EMBL/GenBank/DDBJ databases">
        <title>The Natural Products Discovery Center: Release of the First 8490 Sequenced Strains for Exploring Actinobacteria Biosynthetic Diversity.</title>
        <authorList>
            <person name="Kalkreuter E."/>
            <person name="Kautsar S.A."/>
            <person name="Yang D."/>
            <person name="Bader C.D."/>
            <person name="Teijaro C.N."/>
            <person name="Fluegel L."/>
            <person name="Davis C.M."/>
            <person name="Simpson J.R."/>
            <person name="Lauterbach L."/>
            <person name="Steele A.D."/>
            <person name="Gui C."/>
            <person name="Meng S."/>
            <person name="Li G."/>
            <person name="Viehrig K."/>
            <person name="Ye F."/>
            <person name="Su P."/>
            <person name="Kiefer A.F."/>
            <person name="Nichols A."/>
            <person name="Cepeda A.J."/>
            <person name="Yan W."/>
            <person name="Fan B."/>
            <person name="Jiang Y."/>
            <person name="Adhikari A."/>
            <person name="Zheng C.-J."/>
            <person name="Schuster L."/>
            <person name="Cowan T.M."/>
            <person name="Smanski M.J."/>
            <person name="Chevrette M.G."/>
            <person name="De Carvalho L.P.S."/>
            <person name="Shen B."/>
        </authorList>
    </citation>
    <scope>NUCLEOTIDE SEQUENCE [LARGE SCALE GENOMIC DNA]</scope>
    <source>
        <strain evidence="2 3">NPDC001166</strain>
    </source>
</reference>
<comment type="caution">
    <text evidence="2">The sequence shown here is derived from an EMBL/GenBank/DDBJ whole genome shotgun (WGS) entry which is preliminary data.</text>
</comment>
<evidence type="ECO:0000313" key="2">
    <source>
        <dbReference type="EMBL" id="MER6430779.1"/>
    </source>
</evidence>
<evidence type="ECO:0000313" key="3">
    <source>
        <dbReference type="Proteomes" id="UP001470023"/>
    </source>
</evidence>
<protein>
    <submittedName>
        <fullName evidence="2">Uncharacterized protein</fullName>
    </submittedName>
</protein>
<sequence length="60" mass="6916">MNRLERTDRPRRADIPGRRVDRDRRTDGAGEPIYDRLVAEWRAQGRAVPTEPDPPHPSPS</sequence>
<proteinExistence type="predicted"/>
<evidence type="ECO:0000256" key="1">
    <source>
        <dbReference type="SAM" id="MobiDB-lite"/>
    </source>
</evidence>
<name>A0ABV1UAP7_9ACTN</name>
<dbReference type="Proteomes" id="UP001470023">
    <property type="component" value="Unassembled WGS sequence"/>
</dbReference>
<accession>A0ABV1UAP7</accession>